<dbReference type="Gene3D" id="1.20.1530.20">
    <property type="match status" value="1"/>
</dbReference>
<sequence length="390" mass="39474">MVGFGALALICLVAISGPLLSLPRGVHVPVIIGELLVGLVLGDTGARLFHPGDPTFAFLAQIGFGLIMFVAGSHVPMREPALRSRAPVGLARAVAIGVLAVPAGLGIAHVFGTGHGVLYAVLLASSSASLVMPALAGLPLTAPSIVAMLPQLAVADAACIVLLPLAIDPSRVTRTALGALAVIAAAFVVFLALRWAESSGWRKRVHHVSEDRDLAIELRVSLSILFGLAALAVATHVSIMLAGFTMGLAYAAVGEPRRLARQVFALTEGFFGPIFFVWLGSSLDLRDLLAHPSAIGLGLALGVCAVALHALGTLTRQPWPVAVATSAQLGVPVAAATMGTQLGVLGGGEDTALLLGALVTVAVVTLCSGPLARVAQGGDLTVDGTSASTG</sequence>
<comment type="subcellular location">
    <subcellularLocation>
        <location evidence="1">Membrane</location>
        <topology evidence="1">Multi-pass membrane protein</topology>
    </subcellularLocation>
</comment>
<keyword evidence="4" id="KW-0050">Antiport</keyword>
<feature type="transmembrane region" description="Helical" evidence="9">
    <location>
        <begin position="26"/>
        <end position="44"/>
    </location>
</feature>
<evidence type="ECO:0000256" key="9">
    <source>
        <dbReference type="SAM" id="Phobius"/>
    </source>
</evidence>
<dbReference type="InterPro" id="IPR006153">
    <property type="entry name" value="Cation/H_exchanger_TM"/>
</dbReference>
<gene>
    <name evidence="11" type="ORF">GCM10025862_36930</name>
</gene>
<dbReference type="EMBL" id="BSUJ01000001">
    <property type="protein sequence ID" value="GMA21672.1"/>
    <property type="molecule type" value="Genomic_DNA"/>
</dbReference>
<comment type="similarity">
    <text evidence="2">Belongs to the monovalent cation:proton antiporter 2 (CPA2) transporter (TC 2.A.37) family.</text>
</comment>
<feature type="transmembrane region" description="Helical" evidence="9">
    <location>
        <begin position="118"/>
        <end position="138"/>
    </location>
</feature>
<feature type="domain" description="Cation/H+ exchanger transmembrane" evidence="10">
    <location>
        <begin position="13"/>
        <end position="370"/>
    </location>
</feature>
<keyword evidence="7" id="KW-0406">Ion transport</keyword>
<organism evidence="11 12">
    <name type="scientific">Arsenicicoccus piscis</name>
    <dbReference type="NCBI Taxonomy" id="673954"/>
    <lineage>
        <taxon>Bacteria</taxon>
        <taxon>Bacillati</taxon>
        <taxon>Actinomycetota</taxon>
        <taxon>Actinomycetes</taxon>
        <taxon>Micrococcales</taxon>
        <taxon>Intrasporangiaceae</taxon>
        <taxon>Arsenicicoccus</taxon>
    </lineage>
</organism>
<feature type="transmembrane region" description="Helical" evidence="9">
    <location>
        <begin position="177"/>
        <end position="196"/>
    </location>
</feature>
<dbReference type="Pfam" id="PF00999">
    <property type="entry name" value="Na_H_Exchanger"/>
    <property type="match status" value="1"/>
</dbReference>
<evidence type="ECO:0000256" key="4">
    <source>
        <dbReference type="ARBA" id="ARBA00022449"/>
    </source>
</evidence>
<keyword evidence="5 9" id="KW-0812">Transmembrane</keyword>
<evidence type="ECO:0000256" key="8">
    <source>
        <dbReference type="ARBA" id="ARBA00023136"/>
    </source>
</evidence>
<protein>
    <recommendedName>
        <fullName evidence="10">Cation/H+ exchanger transmembrane domain-containing protein</fullName>
    </recommendedName>
</protein>
<dbReference type="Proteomes" id="UP001157109">
    <property type="component" value="Unassembled WGS sequence"/>
</dbReference>
<dbReference type="PANTHER" id="PTHR43562">
    <property type="entry name" value="NAPA-TYPE SODIUM/HYDROGEN ANTIPORTER"/>
    <property type="match status" value="1"/>
</dbReference>
<evidence type="ECO:0000256" key="7">
    <source>
        <dbReference type="ARBA" id="ARBA00023065"/>
    </source>
</evidence>
<dbReference type="PANTHER" id="PTHR43562:SF1">
    <property type="entry name" value="NA(+)_H(+) ANTIPORTER YJBQ-RELATED"/>
    <property type="match status" value="1"/>
</dbReference>
<dbReference type="InterPro" id="IPR038770">
    <property type="entry name" value="Na+/solute_symporter_sf"/>
</dbReference>
<feature type="transmembrane region" description="Helical" evidence="9">
    <location>
        <begin position="89"/>
        <end position="111"/>
    </location>
</feature>
<evidence type="ECO:0000256" key="2">
    <source>
        <dbReference type="ARBA" id="ARBA00005551"/>
    </source>
</evidence>
<evidence type="ECO:0000259" key="10">
    <source>
        <dbReference type="Pfam" id="PF00999"/>
    </source>
</evidence>
<accession>A0ABQ6HTG0</accession>
<keyword evidence="6 9" id="KW-1133">Transmembrane helix</keyword>
<keyword evidence="12" id="KW-1185">Reference proteome</keyword>
<keyword evidence="8 9" id="KW-0472">Membrane</keyword>
<proteinExistence type="inferred from homology"/>
<evidence type="ECO:0000256" key="6">
    <source>
        <dbReference type="ARBA" id="ARBA00022989"/>
    </source>
</evidence>
<reference evidence="12" key="1">
    <citation type="journal article" date="2019" name="Int. J. Syst. Evol. Microbiol.">
        <title>The Global Catalogue of Microorganisms (GCM) 10K type strain sequencing project: providing services to taxonomists for standard genome sequencing and annotation.</title>
        <authorList>
            <consortium name="The Broad Institute Genomics Platform"/>
            <consortium name="The Broad Institute Genome Sequencing Center for Infectious Disease"/>
            <person name="Wu L."/>
            <person name="Ma J."/>
        </authorList>
    </citation>
    <scope>NUCLEOTIDE SEQUENCE [LARGE SCALE GENOMIC DNA]</scope>
    <source>
        <strain evidence="12">NBRC 105830</strain>
    </source>
</reference>
<evidence type="ECO:0000313" key="11">
    <source>
        <dbReference type="EMBL" id="GMA21672.1"/>
    </source>
</evidence>
<evidence type="ECO:0000256" key="3">
    <source>
        <dbReference type="ARBA" id="ARBA00022448"/>
    </source>
</evidence>
<name>A0ABQ6HTG0_9MICO</name>
<evidence type="ECO:0000256" key="5">
    <source>
        <dbReference type="ARBA" id="ARBA00022692"/>
    </source>
</evidence>
<feature type="transmembrane region" description="Helical" evidence="9">
    <location>
        <begin position="56"/>
        <end position="77"/>
    </location>
</feature>
<evidence type="ECO:0000256" key="1">
    <source>
        <dbReference type="ARBA" id="ARBA00004141"/>
    </source>
</evidence>
<comment type="caution">
    <text evidence="11">The sequence shown here is derived from an EMBL/GenBank/DDBJ whole genome shotgun (WGS) entry which is preliminary data.</text>
</comment>
<evidence type="ECO:0000313" key="12">
    <source>
        <dbReference type="Proteomes" id="UP001157109"/>
    </source>
</evidence>
<feature type="transmembrane region" description="Helical" evidence="9">
    <location>
        <begin position="144"/>
        <end position="165"/>
    </location>
</feature>
<feature type="transmembrane region" description="Helical" evidence="9">
    <location>
        <begin position="224"/>
        <end position="251"/>
    </location>
</feature>
<keyword evidence="3" id="KW-0813">Transport</keyword>
<feature type="transmembrane region" description="Helical" evidence="9">
    <location>
        <begin position="319"/>
        <end position="340"/>
    </location>
</feature>
<feature type="transmembrane region" description="Helical" evidence="9">
    <location>
        <begin position="293"/>
        <end position="312"/>
    </location>
</feature>
<feature type="transmembrane region" description="Helical" evidence="9">
    <location>
        <begin position="263"/>
        <end position="281"/>
    </location>
</feature>
<feature type="transmembrane region" description="Helical" evidence="9">
    <location>
        <begin position="352"/>
        <end position="372"/>
    </location>
</feature>